<evidence type="ECO:0000313" key="2">
    <source>
        <dbReference type="EMBL" id="OEF98372.1"/>
    </source>
</evidence>
<accession>A0A1E5G5A9</accession>
<organism evidence="2 3">
    <name type="scientific">Desulfuribacillus alkaliarsenatis</name>
    <dbReference type="NCBI Taxonomy" id="766136"/>
    <lineage>
        <taxon>Bacteria</taxon>
        <taxon>Bacillati</taxon>
        <taxon>Bacillota</taxon>
        <taxon>Desulfuribacillia</taxon>
        <taxon>Desulfuribacillales</taxon>
        <taxon>Desulfuribacillaceae</taxon>
        <taxon>Desulfuribacillus</taxon>
    </lineage>
</organism>
<keyword evidence="3" id="KW-1185">Reference proteome</keyword>
<dbReference type="PANTHER" id="PTHR43135">
    <property type="entry name" value="ALPHA-D-RIBOSE 1-METHYLPHOSPHONATE 5-TRIPHOSPHATE DIPHOSPHATASE"/>
    <property type="match status" value="1"/>
</dbReference>
<feature type="domain" description="Amidohydrolase 3" evidence="1">
    <location>
        <begin position="59"/>
        <end position="525"/>
    </location>
</feature>
<dbReference type="InterPro" id="IPR032466">
    <property type="entry name" value="Metal_Hydrolase"/>
</dbReference>
<dbReference type="PANTHER" id="PTHR43135:SF3">
    <property type="entry name" value="ALPHA-D-RIBOSE 1-METHYLPHOSPHONATE 5-TRIPHOSPHATE DIPHOSPHATASE"/>
    <property type="match status" value="1"/>
</dbReference>
<dbReference type="InterPro" id="IPR011059">
    <property type="entry name" value="Metal-dep_hydrolase_composite"/>
</dbReference>
<dbReference type="SUPFAM" id="SSF51338">
    <property type="entry name" value="Composite domain of metallo-dependent hydrolases"/>
    <property type="match status" value="1"/>
</dbReference>
<dbReference type="Gene3D" id="3.20.20.140">
    <property type="entry name" value="Metal-dependent hydrolases"/>
    <property type="match status" value="2"/>
</dbReference>
<dbReference type="Proteomes" id="UP000094296">
    <property type="component" value="Unassembled WGS sequence"/>
</dbReference>
<name>A0A1E5G5A9_9FIRM</name>
<dbReference type="OrthoDB" id="9775607at2"/>
<dbReference type="EMBL" id="MIJE01000001">
    <property type="protein sequence ID" value="OEF98372.1"/>
    <property type="molecule type" value="Genomic_DNA"/>
</dbReference>
<proteinExistence type="predicted"/>
<reference evidence="2 3" key="1">
    <citation type="submission" date="2016-09" db="EMBL/GenBank/DDBJ databases">
        <title>Draft genome sequence for the type strain of Desulfuribacillus alkaliarsenatis AHT28, an obligately anaerobic, sulfidogenic bacterium isolated from Russian soda lake sediments.</title>
        <authorList>
            <person name="Abin C.A."/>
            <person name="Hollibaugh J.T."/>
        </authorList>
    </citation>
    <scope>NUCLEOTIDE SEQUENCE [LARGE SCALE GENOMIC DNA]</scope>
    <source>
        <strain evidence="2 3">AHT28</strain>
    </source>
</reference>
<evidence type="ECO:0000259" key="1">
    <source>
        <dbReference type="Pfam" id="PF07969"/>
    </source>
</evidence>
<evidence type="ECO:0000313" key="3">
    <source>
        <dbReference type="Proteomes" id="UP000094296"/>
    </source>
</evidence>
<dbReference type="RefSeq" id="WP_069641864.1">
    <property type="nucleotide sequence ID" value="NZ_MIJE01000001.1"/>
</dbReference>
<dbReference type="CDD" id="cd01297">
    <property type="entry name" value="D-aminoacylase"/>
    <property type="match status" value="1"/>
</dbReference>
<dbReference type="SUPFAM" id="SSF51556">
    <property type="entry name" value="Metallo-dependent hydrolases"/>
    <property type="match status" value="1"/>
</dbReference>
<dbReference type="STRING" id="766136.BHF68_01460"/>
<dbReference type="AlphaFoldDB" id="A0A1E5G5A9"/>
<protein>
    <submittedName>
        <fullName evidence="2">D-aminoacylase</fullName>
    </submittedName>
</protein>
<gene>
    <name evidence="2" type="ORF">BHF68_01460</name>
</gene>
<dbReference type="Pfam" id="PF07969">
    <property type="entry name" value="Amidohydro_3"/>
    <property type="match status" value="1"/>
</dbReference>
<dbReference type="InterPro" id="IPR013108">
    <property type="entry name" value="Amidohydro_3"/>
</dbReference>
<dbReference type="GO" id="GO:0016810">
    <property type="term" value="F:hydrolase activity, acting on carbon-nitrogen (but not peptide) bonds"/>
    <property type="evidence" value="ECO:0007669"/>
    <property type="project" value="InterPro"/>
</dbReference>
<comment type="caution">
    <text evidence="2">The sequence shown here is derived from an EMBL/GenBank/DDBJ whole genome shotgun (WGS) entry which is preliminary data.</text>
</comment>
<sequence length="542" mass="61104">METTESSTKKIGIFNANIIDGTKQPAYRGHLLVEGERIAKIYPLEETSKLEQLELNQRIDGSDYVLTPGFIDTHSHSDLEIITKDILEPKIRQGVTTEILGQDGVSMAPLPIEHIKYWRNNIAGLCGDSDDIDWSYKTIEGYLKIISSTTTTSNYAYLIPHGNLRMNVVGLENSQPTIEQLEQMKEIVHEAMQQGCLGLSTGLIYIPCTYAGEHELIELCKVVADYDGVFVVHQRSEANSILESMDEIIRIGLATGVKVHFSHFKICGKKNWNKLDQVIEKLDEASRKGLSVSFDMYPYIAGSTMLGVIVPPWAHEGGTDKLIMRLKDRKTRNKIIKSIKAVDSDWDNFVEFAGTNGIYITNVKSEKNKMLIGKSLNELGEIRGQDPLEAALDLLVEEENHVTMVNFYGSNEHLKTFICREEMNLCTDGILVGNPHPRAYGSYPKFISDYVEKLDLISIEEAIYKMTYKAAKLFGLIDRGIIKEGAYADLLLFDQHQFKHLGTYLNPRQFPEGLSMVMVNGQIIYNDSYNRTSCGNLLKLKR</sequence>
<dbReference type="InterPro" id="IPR051781">
    <property type="entry name" value="Metallo-dep_Hydrolase"/>
</dbReference>